<sequence>MELVVFSRASSRAGALPQWSVVKHRLANDANPCGSAPARDGALKITINGVDTHHRDDCLPLKNRQAQDQPIPRQNPAPEGKIMLIHLLTCLALTAVTLTVFSYIVLAKERRS</sequence>
<evidence type="ECO:0000313" key="2">
    <source>
        <dbReference type="EMBL" id="NMZ82633.1"/>
    </source>
</evidence>
<organism evidence="2 3">
    <name type="scientific">Pseudomonas mandelii</name>
    <dbReference type="NCBI Taxonomy" id="75612"/>
    <lineage>
        <taxon>Bacteria</taxon>
        <taxon>Pseudomonadati</taxon>
        <taxon>Pseudomonadota</taxon>
        <taxon>Gammaproteobacteria</taxon>
        <taxon>Pseudomonadales</taxon>
        <taxon>Pseudomonadaceae</taxon>
        <taxon>Pseudomonas</taxon>
    </lineage>
</organism>
<evidence type="ECO:0000313" key="3">
    <source>
        <dbReference type="Proteomes" id="UP000548707"/>
    </source>
</evidence>
<gene>
    <name evidence="2" type="ORF">HBO26_25405</name>
</gene>
<reference evidence="2 3" key="1">
    <citation type="journal article" date="2020" name="Front. Microbiol.">
        <title>Genetic Organization of the aprX-lipA2 Operon Affects the Proteolytic Potential of Pseudomonas Species in Milk.</title>
        <authorList>
            <person name="Maier C."/>
            <person name="Huptas C."/>
            <person name="von Neubeck M."/>
            <person name="Scherer S."/>
            <person name="Wenning M."/>
            <person name="Lucking G."/>
        </authorList>
    </citation>
    <scope>NUCLEOTIDE SEQUENCE [LARGE SCALE GENOMIC DNA]</scope>
    <source>
        <strain evidence="2 3">WS 5114</strain>
    </source>
</reference>
<feature type="transmembrane region" description="Helical" evidence="1">
    <location>
        <begin position="82"/>
        <end position="106"/>
    </location>
</feature>
<protein>
    <submittedName>
        <fullName evidence="2">Uncharacterized protein</fullName>
    </submittedName>
</protein>
<proteinExistence type="predicted"/>
<name>A0AB36D332_9PSED</name>
<dbReference type="AlphaFoldDB" id="A0AB36D332"/>
<dbReference type="EMBL" id="JAAQXV010000010">
    <property type="protein sequence ID" value="NMZ82633.1"/>
    <property type="molecule type" value="Genomic_DNA"/>
</dbReference>
<keyword evidence="1" id="KW-0472">Membrane</keyword>
<comment type="caution">
    <text evidence="2">The sequence shown here is derived from an EMBL/GenBank/DDBJ whole genome shotgun (WGS) entry which is preliminary data.</text>
</comment>
<keyword evidence="1" id="KW-0812">Transmembrane</keyword>
<dbReference type="Proteomes" id="UP000548707">
    <property type="component" value="Unassembled WGS sequence"/>
</dbReference>
<evidence type="ECO:0000256" key="1">
    <source>
        <dbReference type="SAM" id="Phobius"/>
    </source>
</evidence>
<keyword evidence="1" id="KW-1133">Transmembrane helix</keyword>
<dbReference type="RefSeq" id="WP_169858049.1">
    <property type="nucleotide sequence ID" value="NZ_JAAQXV010000010.1"/>
</dbReference>
<accession>A0AB36D332</accession>